<keyword evidence="1" id="KW-0472">Membrane</keyword>
<comment type="caution">
    <text evidence="2">The sequence shown here is derived from an EMBL/GenBank/DDBJ whole genome shotgun (WGS) entry which is preliminary data.</text>
</comment>
<accession>A0A0G0C7J7</accession>
<keyword evidence="1" id="KW-0812">Transmembrane</keyword>
<evidence type="ECO:0000256" key="1">
    <source>
        <dbReference type="SAM" id="Phobius"/>
    </source>
</evidence>
<dbReference type="AlphaFoldDB" id="A0A0G0C7J7"/>
<feature type="transmembrane region" description="Helical" evidence="1">
    <location>
        <begin position="50"/>
        <end position="68"/>
    </location>
</feature>
<sequence>MILSLTIWSILKVFILIFLAIYIVFAFVVMRQVQLMTATLEVGFEGQLKFLAFLHFLFAIAVLVFGILTL</sequence>
<evidence type="ECO:0000313" key="3">
    <source>
        <dbReference type="Proteomes" id="UP000033995"/>
    </source>
</evidence>
<keyword evidence="1" id="KW-1133">Transmembrane helix</keyword>
<feature type="transmembrane region" description="Helical" evidence="1">
    <location>
        <begin position="6"/>
        <end position="29"/>
    </location>
</feature>
<dbReference type="Pfam" id="PF18901">
    <property type="entry name" value="DUF5657"/>
    <property type="match status" value="1"/>
</dbReference>
<proteinExistence type="predicted"/>
<dbReference type="EMBL" id="LBOZ01000005">
    <property type="protein sequence ID" value="KKP47190.1"/>
    <property type="molecule type" value="Genomic_DNA"/>
</dbReference>
<protein>
    <submittedName>
        <fullName evidence="2">Uncharacterized protein</fullName>
    </submittedName>
</protein>
<dbReference type="InterPro" id="IPR043716">
    <property type="entry name" value="DUF5657"/>
</dbReference>
<organism evidence="2 3">
    <name type="scientific">Candidatus Woesebacteria bacterium GW2011_GWA2_33_28</name>
    <dbReference type="NCBI Taxonomy" id="1618561"/>
    <lineage>
        <taxon>Bacteria</taxon>
        <taxon>Candidatus Woeseibacteriota</taxon>
    </lineage>
</organism>
<reference evidence="2 3" key="1">
    <citation type="journal article" date="2015" name="Nature">
        <title>rRNA introns, odd ribosomes, and small enigmatic genomes across a large radiation of phyla.</title>
        <authorList>
            <person name="Brown C.T."/>
            <person name="Hug L.A."/>
            <person name="Thomas B.C."/>
            <person name="Sharon I."/>
            <person name="Castelle C.J."/>
            <person name="Singh A."/>
            <person name="Wilkins M.J."/>
            <person name="Williams K.H."/>
            <person name="Banfield J.F."/>
        </authorList>
    </citation>
    <scope>NUCLEOTIDE SEQUENCE [LARGE SCALE GENOMIC DNA]</scope>
</reference>
<name>A0A0G0C7J7_9BACT</name>
<dbReference type="Proteomes" id="UP000033995">
    <property type="component" value="Unassembled WGS sequence"/>
</dbReference>
<gene>
    <name evidence="2" type="ORF">UR38_C0005G0003</name>
</gene>
<evidence type="ECO:0000313" key="2">
    <source>
        <dbReference type="EMBL" id="KKP47190.1"/>
    </source>
</evidence>